<dbReference type="GO" id="GO:0102965">
    <property type="term" value="F:alcohol-forming long-chain fatty acyl-CoA reductase activity"/>
    <property type="evidence" value="ECO:0007669"/>
    <property type="project" value="UniProtKB-EC"/>
</dbReference>
<name>A0AAV2AJU8_9ARAC</name>
<evidence type="ECO:0000313" key="3">
    <source>
        <dbReference type="EMBL" id="CAL1284227.1"/>
    </source>
</evidence>
<reference evidence="3 4" key="1">
    <citation type="submission" date="2024-04" db="EMBL/GenBank/DDBJ databases">
        <authorList>
            <person name="Rising A."/>
            <person name="Reimegard J."/>
            <person name="Sonavane S."/>
            <person name="Akerstrom W."/>
            <person name="Nylinder S."/>
            <person name="Hedman E."/>
            <person name="Kallberg Y."/>
        </authorList>
    </citation>
    <scope>NUCLEOTIDE SEQUENCE [LARGE SCALE GENOMIC DNA]</scope>
</reference>
<keyword evidence="1" id="KW-0560">Oxidoreductase</keyword>
<comment type="catalytic activity">
    <reaction evidence="1">
        <text>a long-chain fatty acyl-CoA + 2 NADPH + 2 H(+) = a long-chain primary fatty alcohol + 2 NADP(+) + CoA</text>
        <dbReference type="Rhea" id="RHEA:52716"/>
        <dbReference type="ChEBI" id="CHEBI:15378"/>
        <dbReference type="ChEBI" id="CHEBI:57287"/>
        <dbReference type="ChEBI" id="CHEBI:57783"/>
        <dbReference type="ChEBI" id="CHEBI:58349"/>
        <dbReference type="ChEBI" id="CHEBI:77396"/>
        <dbReference type="ChEBI" id="CHEBI:83139"/>
        <dbReference type="EC" id="1.2.1.84"/>
    </reaction>
</comment>
<keyword evidence="1" id="KW-0444">Lipid biosynthesis</keyword>
<dbReference type="Proteomes" id="UP001497382">
    <property type="component" value="Unassembled WGS sequence"/>
</dbReference>
<dbReference type="GO" id="GO:0080019">
    <property type="term" value="F:alcohol-forming very long-chain fatty acyl-CoA reductase activity"/>
    <property type="evidence" value="ECO:0007669"/>
    <property type="project" value="InterPro"/>
</dbReference>
<proteinExistence type="inferred from homology"/>
<dbReference type="InterPro" id="IPR013120">
    <property type="entry name" value="FAR_NAD-bd"/>
</dbReference>
<keyword evidence="1" id="KW-0521">NADP</keyword>
<protein>
    <recommendedName>
        <fullName evidence="1">Fatty acyl-CoA reductase</fullName>
        <ecNumber evidence="1">1.2.1.84</ecNumber>
    </recommendedName>
</protein>
<dbReference type="Gene3D" id="3.40.50.720">
    <property type="entry name" value="NAD(P)-binding Rossmann-like Domain"/>
    <property type="match status" value="1"/>
</dbReference>
<evidence type="ECO:0000256" key="1">
    <source>
        <dbReference type="RuleBase" id="RU363097"/>
    </source>
</evidence>
<comment type="similarity">
    <text evidence="1">Belongs to the fatty acyl-CoA reductase family.</text>
</comment>
<dbReference type="PANTHER" id="PTHR11011">
    <property type="entry name" value="MALE STERILITY PROTEIN 2-RELATED"/>
    <property type="match status" value="1"/>
</dbReference>
<gene>
    <name evidence="3" type="ORF">LARSCL_LOCUS13034</name>
</gene>
<dbReference type="InterPro" id="IPR036291">
    <property type="entry name" value="NAD(P)-bd_dom_sf"/>
</dbReference>
<feature type="domain" description="Thioester reductase (TE)" evidence="2">
    <location>
        <begin position="25"/>
        <end position="131"/>
    </location>
</feature>
<dbReference type="AlphaFoldDB" id="A0AAV2AJU8"/>
<comment type="function">
    <text evidence="1">Catalyzes the reduction of fatty acyl-CoA to fatty alcohols.</text>
</comment>
<dbReference type="InterPro" id="IPR026055">
    <property type="entry name" value="FAR"/>
</dbReference>
<dbReference type="GO" id="GO:0005777">
    <property type="term" value="C:peroxisome"/>
    <property type="evidence" value="ECO:0007669"/>
    <property type="project" value="TreeGrafter"/>
</dbReference>
<accession>A0AAV2AJU8</accession>
<dbReference type="Pfam" id="PF07993">
    <property type="entry name" value="NAD_binding_4"/>
    <property type="match status" value="1"/>
</dbReference>
<organism evidence="3 4">
    <name type="scientific">Larinioides sclopetarius</name>
    <dbReference type="NCBI Taxonomy" id="280406"/>
    <lineage>
        <taxon>Eukaryota</taxon>
        <taxon>Metazoa</taxon>
        <taxon>Ecdysozoa</taxon>
        <taxon>Arthropoda</taxon>
        <taxon>Chelicerata</taxon>
        <taxon>Arachnida</taxon>
        <taxon>Araneae</taxon>
        <taxon>Araneomorphae</taxon>
        <taxon>Entelegynae</taxon>
        <taxon>Araneoidea</taxon>
        <taxon>Araneidae</taxon>
        <taxon>Larinioides</taxon>
    </lineage>
</organism>
<keyword evidence="1" id="KW-0443">Lipid metabolism</keyword>
<dbReference type="GO" id="GO:0035336">
    <property type="term" value="P:long-chain fatty-acyl-CoA metabolic process"/>
    <property type="evidence" value="ECO:0007669"/>
    <property type="project" value="TreeGrafter"/>
</dbReference>
<evidence type="ECO:0000313" key="4">
    <source>
        <dbReference type="Proteomes" id="UP001497382"/>
    </source>
</evidence>
<keyword evidence="4" id="KW-1185">Reference proteome</keyword>
<evidence type="ECO:0000259" key="2">
    <source>
        <dbReference type="Pfam" id="PF07993"/>
    </source>
</evidence>
<feature type="non-terminal residue" evidence="3">
    <location>
        <position position="131"/>
    </location>
</feature>
<dbReference type="EMBL" id="CAXIEN010000177">
    <property type="protein sequence ID" value="CAL1284227.1"/>
    <property type="molecule type" value="Genomic_DNA"/>
</dbReference>
<comment type="caution">
    <text evidence="3">The sequence shown here is derived from an EMBL/GenBank/DDBJ whole genome shotgun (WGS) entry which is preliminary data.</text>
</comment>
<dbReference type="PANTHER" id="PTHR11011:SF45">
    <property type="entry name" value="FATTY ACYL-COA REDUCTASE CG8306-RELATED"/>
    <property type="match status" value="1"/>
</dbReference>
<sequence>MFESPGENQCFPRVVEFYNGKNVFLTGATGFVGAVLLEALLRCCPGIKSIYILLRSKKNVNPDIRKEQIFNKKIFEKLKEETPEFLEKVHLIAGDISLPNLGMNEDDVQLLIQEVSIVFHCAAVISFMKPL</sequence>
<dbReference type="SUPFAM" id="SSF51735">
    <property type="entry name" value="NAD(P)-binding Rossmann-fold domains"/>
    <property type="match status" value="1"/>
</dbReference>
<dbReference type="EC" id="1.2.1.84" evidence="1"/>